<evidence type="ECO:0000313" key="1">
    <source>
        <dbReference type="EMBL" id="SUI52553.1"/>
    </source>
</evidence>
<organism evidence="1 2">
    <name type="scientific">Serratia marcescens</name>
    <dbReference type="NCBI Taxonomy" id="615"/>
    <lineage>
        <taxon>Bacteria</taxon>
        <taxon>Pseudomonadati</taxon>
        <taxon>Pseudomonadota</taxon>
        <taxon>Gammaproteobacteria</taxon>
        <taxon>Enterobacterales</taxon>
        <taxon>Yersiniaceae</taxon>
        <taxon>Serratia</taxon>
    </lineage>
</organism>
<dbReference type="Proteomes" id="UP000254765">
    <property type="component" value="Unassembled WGS sequence"/>
</dbReference>
<name>A0A379YZ34_SERMA</name>
<gene>
    <name evidence="1" type="ORF">NCTC10211_02754</name>
</gene>
<evidence type="ECO:0000313" key="2">
    <source>
        <dbReference type="Proteomes" id="UP000254765"/>
    </source>
</evidence>
<accession>A0A379YZ34</accession>
<dbReference type="EMBL" id="UGYK01000002">
    <property type="protein sequence ID" value="SUI52553.1"/>
    <property type="molecule type" value="Genomic_DNA"/>
</dbReference>
<proteinExistence type="predicted"/>
<sequence length="124" mass="13530">MSRAGKLNQVSASKLNIIAAPNGAIWPMKPRKERPERLHSRIFCGLPIGVSNEPAFTASAWKMIKRPTGSADSFFSVMVSGMTINSATSLVRNDDSSAAENTRNSASRRSLSKRLIILRPTKSK</sequence>
<reference evidence="1 2" key="1">
    <citation type="submission" date="2018-06" db="EMBL/GenBank/DDBJ databases">
        <authorList>
            <consortium name="Pathogen Informatics"/>
            <person name="Doyle S."/>
        </authorList>
    </citation>
    <scope>NUCLEOTIDE SEQUENCE [LARGE SCALE GENOMIC DNA]</scope>
    <source>
        <strain evidence="1 2">NCTC10211</strain>
    </source>
</reference>
<dbReference type="AlphaFoldDB" id="A0A379YZ34"/>
<protein>
    <submittedName>
        <fullName evidence="1">Uncharacterized protein</fullName>
    </submittedName>
</protein>